<name>A0A542UDV6_9ACTN</name>
<dbReference type="InterPro" id="IPR001387">
    <property type="entry name" value="Cro/C1-type_HTH"/>
</dbReference>
<organism evidence="2 3">
    <name type="scientific">Streptomyces puniciscabiei</name>
    <dbReference type="NCBI Taxonomy" id="164348"/>
    <lineage>
        <taxon>Bacteria</taxon>
        <taxon>Bacillati</taxon>
        <taxon>Actinomycetota</taxon>
        <taxon>Actinomycetes</taxon>
        <taxon>Kitasatosporales</taxon>
        <taxon>Streptomycetaceae</taxon>
        <taxon>Streptomyces</taxon>
    </lineage>
</organism>
<dbReference type="SUPFAM" id="SSF47413">
    <property type="entry name" value="lambda repressor-like DNA-binding domains"/>
    <property type="match status" value="1"/>
</dbReference>
<dbReference type="GO" id="GO:0003677">
    <property type="term" value="F:DNA binding"/>
    <property type="evidence" value="ECO:0007669"/>
    <property type="project" value="InterPro"/>
</dbReference>
<evidence type="ECO:0000313" key="3">
    <source>
        <dbReference type="Proteomes" id="UP000318103"/>
    </source>
</evidence>
<dbReference type="InterPro" id="IPR043917">
    <property type="entry name" value="DUF5753"/>
</dbReference>
<accession>A0A542UDV6</accession>
<feature type="domain" description="HTH cro/C1-type" evidence="1">
    <location>
        <begin position="26"/>
        <end position="79"/>
    </location>
</feature>
<dbReference type="EMBL" id="VFNX01000001">
    <property type="protein sequence ID" value="TQK97264.1"/>
    <property type="molecule type" value="Genomic_DNA"/>
</dbReference>
<dbReference type="Pfam" id="PF19054">
    <property type="entry name" value="DUF5753"/>
    <property type="match status" value="1"/>
</dbReference>
<dbReference type="OrthoDB" id="3669136at2"/>
<keyword evidence="3" id="KW-1185">Reference proteome</keyword>
<dbReference type="Gene3D" id="1.10.260.40">
    <property type="entry name" value="lambda repressor-like DNA-binding domains"/>
    <property type="match status" value="1"/>
</dbReference>
<dbReference type="SMART" id="SM00530">
    <property type="entry name" value="HTH_XRE"/>
    <property type="match status" value="1"/>
</dbReference>
<dbReference type="InterPro" id="IPR010982">
    <property type="entry name" value="Lambda_DNA-bd_dom_sf"/>
</dbReference>
<reference evidence="2 3" key="1">
    <citation type="submission" date="2019-06" db="EMBL/GenBank/DDBJ databases">
        <title>Sequencing the genomes of 1000 actinobacteria strains.</title>
        <authorList>
            <person name="Klenk H.-P."/>
        </authorList>
    </citation>
    <scope>NUCLEOTIDE SEQUENCE [LARGE SCALE GENOMIC DNA]</scope>
    <source>
        <strain evidence="2 3">DSM 41929</strain>
    </source>
</reference>
<dbReference type="RefSeq" id="WP_055710616.1">
    <property type="nucleotide sequence ID" value="NZ_JBPJFI010000001.1"/>
</dbReference>
<dbReference type="Proteomes" id="UP000318103">
    <property type="component" value="Unassembled WGS sequence"/>
</dbReference>
<dbReference type="Pfam" id="PF13560">
    <property type="entry name" value="HTH_31"/>
    <property type="match status" value="1"/>
</dbReference>
<dbReference type="STRING" id="164348.BFF78_18315"/>
<evidence type="ECO:0000313" key="2">
    <source>
        <dbReference type="EMBL" id="TQK97264.1"/>
    </source>
</evidence>
<comment type="caution">
    <text evidence="2">The sequence shown here is derived from an EMBL/GenBank/DDBJ whole genome shotgun (WGS) entry which is preliminary data.</text>
</comment>
<evidence type="ECO:0000259" key="1">
    <source>
        <dbReference type="PROSITE" id="PS50943"/>
    </source>
</evidence>
<sequence>MDERRPETPAEVNGAVGVFVVIGKQLKLLRERAELSQREFGDLVGYGPDQISAMERGVRTPRPEFLRKADEILGTEGLLTAVIPQVEEAMSRARTRHPEWYRSYAAMEAEAVELHHYCIHAMHGLLQTEEHARVVFAKRRPFLSEETIEKRVADRLSRQQVFERWPAPIVSYVLEEVVLDRPIGGPKVHAGQLRRLLEVSSKQNVEIQVMPTHCEDHPNLDSAFNLLVPKGQMQVAYTEAQSFPRLITDRDEVRKIADRYGTMRAMALSPMETRSLIKRKLEEL</sequence>
<dbReference type="CDD" id="cd00093">
    <property type="entry name" value="HTH_XRE"/>
    <property type="match status" value="1"/>
</dbReference>
<dbReference type="PROSITE" id="PS50943">
    <property type="entry name" value="HTH_CROC1"/>
    <property type="match status" value="1"/>
</dbReference>
<proteinExistence type="predicted"/>
<protein>
    <submittedName>
        <fullName evidence="2">Helix-turn-helix protein</fullName>
    </submittedName>
</protein>
<gene>
    <name evidence="2" type="ORF">FB563_2227</name>
</gene>
<dbReference type="AlphaFoldDB" id="A0A542UDV6"/>